<accession>F6WEX1</accession>
<evidence type="ECO:0000313" key="3">
    <source>
        <dbReference type="Ensembl" id="ENSCINP00000029471.2"/>
    </source>
</evidence>
<feature type="region of interest" description="Disordered" evidence="2">
    <location>
        <begin position="59"/>
        <end position="117"/>
    </location>
</feature>
<feature type="region of interest" description="Disordered" evidence="2">
    <location>
        <begin position="123"/>
        <end position="142"/>
    </location>
</feature>
<reference evidence="3" key="3">
    <citation type="submission" date="2025-09" db="UniProtKB">
        <authorList>
            <consortium name="Ensembl"/>
        </authorList>
    </citation>
    <scope>IDENTIFICATION</scope>
</reference>
<organism evidence="3 4">
    <name type="scientific">Ciona intestinalis</name>
    <name type="common">Transparent sea squirt</name>
    <name type="synonym">Ascidia intestinalis</name>
    <dbReference type="NCBI Taxonomy" id="7719"/>
    <lineage>
        <taxon>Eukaryota</taxon>
        <taxon>Metazoa</taxon>
        <taxon>Chordata</taxon>
        <taxon>Tunicata</taxon>
        <taxon>Ascidiacea</taxon>
        <taxon>Phlebobranchia</taxon>
        <taxon>Cionidae</taxon>
        <taxon>Ciona</taxon>
    </lineage>
</organism>
<reference evidence="4" key="1">
    <citation type="journal article" date="2002" name="Science">
        <title>The draft genome of Ciona intestinalis: insights into chordate and vertebrate origins.</title>
        <authorList>
            <person name="Dehal P."/>
            <person name="Satou Y."/>
            <person name="Campbell R.K."/>
            <person name="Chapman J."/>
            <person name="Degnan B."/>
            <person name="De Tomaso A."/>
            <person name="Davidson B."/>
            <person name="Di Gregorio A."/>
            <person name="Gelpke M."/>
            <person name="Goodstein D.M."/>
            <person name="Harafuji N."/>
            <person name="Hastings K.E."/>
            <person name="Ho I."/>
            <person name="Hotta K."/>
            <person name="Huang W."/>
            <person name="Kawashima T."/>
            <person name="Lemaire P."/>
            <person name="Martinez D."/>
            <person name="Meinertzhagen I.A."/>
            <person name="Necula S."/>
            <person name="Nonaka M."/>
            <person name="Putnam N."/>
            <person name="Rash S."/>
            <person name="Saiga H."/>
            <person name="Satake M."/>
            <person name="Terry A."/>
            <person name="Yamada L."/>
            <person name="Wang H.G."/>
            <person name="Awazu S."/>
            <person name="Azumi K."/>
            <person name="Boore J."/>
            <person name="Branno M."/>
            <person name="Chin-Bow S."/>
            <person name="DeSantis R."/>
            <person name="Doyle S."/>
            <person name="Francino P."/>
            <person name="Keys D.N."/>
            <person name="Haga S."/>
            <person name="Hayashi H."/>
            <person name="Hino K."/>
            <person name="Imai K.S."/>
            <person name="Inaba K."/>
            <person name="Kano S."/>
            <person name="Kobayashi K."/>
            <person name="Kobayashi M."/>
            <person name="Lee B.I."/>
            <person name="Makabe K.W."/>
            <person name="Manohar C."/>
            <person name="Matassi G."/>
            <person name="Medina M."/>
            <person name="Mochizuki Y."/>
            <person name="Mount S."/>
            <person name="Morishita T."/>
            <person name="Miura S."/>
            <person name="Nakayama A."/>
            <person name="Nishizaka S."/>
            <person name="Nomoto H."/>
            <person name="Ohta F."/>
            <person name="Oishi K."/>
            <person name="Rigoutsos I."/>
            <person name="Sano M."/>
            <person name="Sasaki A."/>
            <person name="Sasakura Y."/>
            <person name="Shoguchi E."/>
            <person name="Shin-i T."/>
            <person name="Spagnuolo A."/>
            <person name="Stainier D."/>
            <person name="Suzuki M.M."/>
            <person name="Tassy O."/>
            <person name="Takatori N."/>
            <person name="Tokuoka M."/>
            <person name="Yagi K."/>
            <person name="Yoshizaki F."/>
            <person name="Wada S."/>
            <person name="Zhang C."/>
            <person name="Hyatt P.D."/>
            <person name="Larimer F."/>
            <person name="Detter C."/>
            <person name="Doggett N."/>
            <person name="Glavina T."/>
            <person name="Hawkins T."/>
            <person name="Richardson P."/>
            <person name="Lucas S."/>
            <person name="Kohara Y."/>
            <person name="Levine M."/>
            <person name="Satoh N."/>
            <person name="Rokhsar D.S."/>
        </authorList>
    </citation>
    <scope>NUCLEOTIDE SEQUENCE [LARGE SCALE GENOMIC DNA]</scope>
</reference>
<keyword evidence="4" id="KW-1185">Reference proteome</keyword>
<feature type="coiled-coil region" evidence="1">
    <location>
        <begin position="20"/>
        <end position="54"/>
    </location>
</feature>
<reference evidence="3" key="2">
    <citation type="submission" date="2025-08" db="UniProtKB">
        <authorList>
            <consortium name="Ensembl"/>
        </authorList>
    </citation>
    <scope>IDENTIFICATION</scope>
</reference>
<feature type="compositionally biased region" description="Basic residues" evidence="2">
    <location>
        <begin position="72"/>
        <end position="82"/>
    </location>
</feature>
<sequence length="142" mass="15740">MCEDMLSEVKMKLKVVEMRSAGLEDDLQVKNEDLKRMEQQLGSILAELKTKEDIISKMMGVPESEEPSDLVKKRRGSRRSSRRGSQFVNKKSSETVQQNPDGSSAQASSFLDAPGKRPIMKVTSSKLLAAKHSRSKANMIGA</sequence>
<dbReference type="HOGENOM" id="CLU_1820132_0_0_1"/>
<proteinExistence type="predicted"/>
<protein>
    <submittedName>
        <fullName evidence="3">Uncharacterized protein</fullName>
    </submittedName>
</protein>
<dbReference type="AlphaFoldDB" id="F6WEX1"/>
<name>F6WEX1_CIOIN</name>
<feature type="compositionally biased region" description="Polar residues" evidence="2">
    <location>
        <begin position="86"/>
        <end position="109"/>
    </location>
</feature>
<dbReference type="InParanoid" id="F6WEX1"/>
<evidence type="ECO:0000256" key="1">
    <source>
        <dbReference type="SAM" id="Coils"/>
    </source>
</evidence>
<dbReference type="Ensembl" id="ENSCINT00000029717.2">
    <property type="protein sequence ID" value="ENSCINP00000029471.2"/>
    <property type="gene ID" value="ENSCING00000017390.2"/>
</dbReference>
<evidence type="ECO:0000313" key="4">
    <source>
        <dbReference type="Proteomes" id="UP000008144"/>
    </source>
</evidence>
<dbReference type="Proteomes" id="UP000008144">
    <property type="component" value="Unassembled WGS sequence"/>
</dbReference>
<evidence type="ECO:0000256" key="2">
    <source>
        <dbReference type="SAM" id="MobiDB-lite"/>
    </source>
</evidence>
<keyword evidence="1" id="KW-0175">Coiled coil</keyword>